<reference evidence="8 9" key="2">
    <citation type="journal article" date="2018" name="Hortic Res">
        <title>Improved Brassica rapa reference genome by single-molecule sequencing and chromosome conformation capture technologies.</title>
        <authorList>
            <person name="Zhang L."/>
            <person name="Cai X."/>
            <person name="Wu J."/>
            <person name="Liu M."/>
            <person name="Grob S."/>
            <person name="Cheng F."/>
            <person name="Liang J."/>
            <person name="Cai C."/>
            <person name="Liu Z."/>
            <person name="Liu B."/>
            <person name="Wang F."/>
            <person name="Li S."/>
            <person name="Liu F."/>
            <person name="Li X."/>
            <person name="Cheng L."/>
            <person name="Yang W."/>
            <person name="Li M.H."/>
            <person name="Grossniklaus U."/>
            <person name="Zheng H."/>
            <person name="Wang X."/>
        </authorList>
    </citation>
    <scope>NUCLEOTIDE SEQUENCE [LARGE SCALE GENOMIC DNA]</scope>
    <source>
        <strain evidence="8 9">cv. Chiifu-401-42</strain>
    </source>
</reference>
<evidence type="ECO:0000256" key="4">
    <source>
        <dbReference type="RuleBase" id="RU003423"/>
    </source>
</evidence>
<dbReference type="PANTHER" id="PTHR23151:SF90">
    <property type="entry name" value="DIHYDROLIPOYLLYSINE-RESIDUE ACETYLTRANSFERASE COMPONENT OF PYRUVATE DEHYDROGENASE COMPLEX, MITOCHONDRIAL-RELATED"/>
    <property type="match status" value="1"/>
</dbReference>
<dbReference type="CDD" id="cd06849">
    <property type="entry name" value="lipoyl_domain"/>
    <property type="match status" value="2"/>
</dbReference>
<feature type="region of interest" description="Disordered" evidence="5">
    <location>
        <begin position="483"/>
        <end position="503"/>
    </location>
</feature>
<evidence type="ECO:0000256" key="3">
    <source>
        <dbReference type="ARBA" id="ARBA00022946"/>
    </source>
</evidence>
<dbReference type="InterPro" id="IPR023213">
    <property type="entry name" value="CAT-like_dom_sf"/>
</dbReference>
<name>M4CRR8_BRACM</name>
<feature type="compositionally biased region" description="Basic and acidic residues" evidence="5">
    <location>
        <begin position="348"/>
        <end position="360"/>
    </location>
</feature>
<dbReference type="SUPFAM" id="SSF51230">
    <property type="entry name" value="Single hybrid motif"/>
    <property type="match status" value="2"/>
</dbReference>
<feature type="region of interest" description="Disordered" evidence="5">
    <location>
        <begin position="131"/>
        <end position="176"/>
    </location>
</feature>
<reference evidence="8 9" key="1">
    <citation type="journal article" date="2011" name="Nat. Genet.">
        <title>The genome of the mesopolyploid crop species Brassica rapa.</title>
        <authorList>
            <consortium name="Brassica rapa Genome Sequencing Project Consortium"/>
            <person name="Wang X."/>
            <person name="Wang H."/>
            <person name="Wang J."/>
            <person name="Sun R."/>
            <person name="Wu J."/>
            <person name="Liu S."/>
            <person name="Bai Y."/>
            <person name="Mun J.H."/>
            <person name="Bancroft I."/>
            <person name="Cheng F."/>
            <person name="Huang S."/>
            <person name="Li X."/>
            <person name="Hua W."/>
            <person name="Wang J."/>
            <person name="Wang X."/>
            <person name="Freeling M."/>
            <person name="Pires J.C."/>
            <person name="Paterson A.H."/>
            <person name="Chalhoub B."/>
            <person name="Wang B."/>
            <person name="Hayward A."/>
            <person name="Sharpe A.G."/>
            <person name="Park B.S."/>
            <person name="Weisshaar B."/>
            <person name="Liu B."/>
            <person name="Li B."/>
            <person name="Liu B."/>
            <person name="Tong C."/>
            <person name="Song C."/>
            <person name="Duran C."/>
            <person name="Peng C."/>
            <person name="Geng C."/>
            <person name="Koh C."/>
            <person name="Lin C."/>
            <person name="Edwards D."/>
            <person name="Mu D."/>
            <person name="Shen D."/>
            <person name="Soumpourou E."/>
            <person name="Li F."/>
            <person name="Fraser F."/>
            <person name="Conant G."/>
            <person name="Lassalle G."/>
            <person name="King G.J."/>
            <person name="Bonnema G."/>
            <person name="Tang H."/>
            <person name="Wang H."/>
            <person name="Belcram H."/>
            <person name="Zhou H."/>
            <person name="Hirakawa H."/>
            <person name="Abe H."/>
            <person name="Guo H."/>
            <person name="Wang H."/>
            <person name="Jin H."/>
            <person name="Parkin I.A."/>
            <person name="Batley J."/>
            <person name="Kim J.S."/>
            <person name="Just J."/>
            <person name="Li J."/>
            <person name="Xu J."/>
            <person name="Deng J."/>
            <person name="Kim J.A."/>
            <person name="Li J."/>
            <person name="Yu J."/>
            <person name="Meng J."/>
            <person name="Wang J."/>
            <person name="Min J."/>
            <person name="Poulain J."/>
            <person name="Wang J."/>
            <person name="Hatakeyama K."/>
            <person name="Wu K."/>
            <person name="Wang L."/>
            <person name="Fang L."/>
            <person name="Trick M."/>
            <person name="Links M.G."/>
            <person name="Zhao M."/>
            <person name="Jin M."/>
            <person name="Ramchiary N."/>
            <person name="Drou N."/>
            <person name="Berkman P.J."/>
            <person name="Cai Q."/>
            <person name="Huang Q."/>
            <person name="Li R."/>
            <person name="Tabata S."/>
            <person name="Cheng S."/>
            <person name="Zhang S."/>
            <person name="Zhang S."/>
            <person name="Huang S."/>
            <person name="Sato S."/>
            <person name="Sun S."/>
            <person name="Kwon S.J."/>
            <person name="Choi S.R."/>
            <person name="Lee T.H."/>
            <person name="Fan W."/>
            <person name="Zhao X."/>
            <person name="Tan X."/>
            <person name="Xu X."/>
            <person name="Wang Y."/>
            <person name="Qiu Y."/>
            <person name="Yin Y."/>
            <person name="Li Y."/>
            <person name="Du Y."/>
            <person name="Liao Y."/>
            <person name="Lim Y."/>
            <person name="Narusaka Y."/>
            <person name="Wang Y."/>
            <person name="Wang Z."/>
            <person name="Li Z."/>
            <person name="Wang Z."/>
            <person name="Xiong Z."/>
            <person name="Zhang Z."/>
        </authorList>
    </citation>
    <scope>NUCLEOTIDE SEQUENCE [LARGE SCALE GENOMIC DNA]</scope>
    <source>
        <strain evidence="8 9">cv. Chiifu-401-42</strain>
    </source>
</reference>
<dbReference type="Proteomes" id="UP000011750">
    <property type="component" value="Chromosome A09"/>
</dbReference>
<dbReference type="SUPFAM" id="SSF52777">
    <property type="entry name" value="CoA-dependent acyltransferases"/>
    <property type="match status" value="2"/>
</dbReference>
<dbReference type="HOGENOM" id="CLU_016733_10_2_1"/>
<dbReference type="eggNOG" id="KOG0557">
    <property type="taxonomic scope" value="Eukaryota"/>
</dbReference>
<dbReference type="GO" id="GO:0016746">
    <property type="term" value="F:acyltransferase activity"/>
    <property type="evidence" value="ECO:0007669"/>
    <property type="project" value="UniProtKB-KW"/>
</dbReference>
<feature type="compositionally biased region" description="Low complexity" evidence="5">
    <location>
        <begin position="361"/>
        <end position="374"/>
    </location>
</feature>
<dbReference type="OMA" id="ETNSFWM"/>
<feature type="compositionally biased region" description="Polar residues" evidence="5">
    <location>
        <begin position="161"/>
        <end position="171"/>
    </location>
</feature>
<keyword evidence="3" id="KW-0809">Transit peptide</keyword>
<dbReference type="InParanoid" id="M4CRR8"/>
<evidence type="ECO:0000259" key="6">
    <source>
        <dbReference type="PROSITE" id="PS50968"/>
    </source>
</evidence>
<keyword evidence="9" id="KW-1185">Reference proteome</keyword>
<dbReference type="InterPro" id="IPR011053">
    <property type="entry name" value="Single_hybrid_motif"/>
</dbReference>
<evidence type="ECO:0000313" key="8">
    <source>
        <dbReference type="EnsemblPlants" id="Bra006910.1-P"/>
    </source>
</evidence>
<dbReference type="GO" id="GO:0045254">
    <property type="term" value="C:pyruvate dehydrogenase complex"/>
    <property type="evidence" value="ECO:0000318"/>
    <property type="project" value="GO_Central"/>
</dbReference>
<dbReference type="Pfam" id="PF00198">
    <property type="entry name" value="2-oxoacid_dh"/>
    <property type="match status" value="2"/>
</dbReference>
<dbReference type="InterPro" id="IPR001078">
    <property type="entry name" value="2-oxoacid_DH_actylTfrase"/>
</dbReference>
<evidence type="ECO:0000256" key="1">
    <source>
        <dbReference type="ARBA" id="ARBA00007317"/>
    </source>
</evidence>
<dbReference type="InterPro" id="IPR003016">
    <property type="entry name" value="2-oxoA_DH_lipoyl-BS"/>
</dbReference>
<feature type="compositionally biased region" description="Basic and acidic residues" evidence="5">
    <location>
        <begin position="139"/>
        <end position="160"/>
    </location>
</feature>
<dbReference type="SUPFAM" id="SSF47005">
    <property type="entry name" value="Peripheral subunit-binding domain of 2-oxo acid dehydrogenase complex"/>
    <property type="match status" value="1"/>
</dbReference>
<dbReference type="InterPro" id="IPR004167">
    <property type="entry name" value="PSBD"/>
</dbReference>
<keyword evidence="4" id="KW-0808">Transferase</keyword>
<accession>M4CRR8</accession>
<organism evidence="8 9">
    <name type="scientific">Brassica campestris</name>
    <name type="common">Field mustard</name>
    <dbReference type="NCBI Taxonomy" id="3711"/>
    <lineage>
        <taxon>Eukaryota</taxon>
        <taxon>Viridiplantae</taxon>
        <taxon>Streptophyta</taxon>
        <taxon>Embryophyta</taxon>
        <taxon>Tracheophyta</taxon>
        <taxon>Spermatophyta</taxon>
        <taxon>Magnoliopsida</taxon>
        <taxon>eudicotyledons</taxon>
        <taxon>Gunneridae</taxon>
        <taxon>Pentapetalae</taxon>
        <taxon>rosids</taxon>
        <taxon>malvids</taxon>
        <taxon>Brassicales</taxon>
        <taxon>Brassicaceae</taxon>
        <taxon>Brassiceae</taxon>
        <taxon>Brassica</taxon>
    </lineage>
</organism>
<comment type="similarity">
    <text evidence="1 4">Belongs to the 2-oxoacid dehydrogenase family.</text>
</comment>
<evidence type="ECO:0000256" key="2">
    <source>
        <dbReference type="ARBA" id="ARBA00022823"/>
    </source>
</evidence>
<reference evidence="8" key="3">
    <citation type="submission" date="2023-03" db="UniProtKB">
        <authorList>
            <consortium name="EnsemblPlants"/>
        </authorList>
    </citation>
    <scope>IDENTIFICATION</scope>
    <source>
        <strain evidence="8">cv. Chiifu-401-42</strain>
    </source>
</reference>
<dbReference type="PROSITE" id="PS51826">
    <property type="entry name" value="PSBD"/>
    <property type="match status" value="1"/>
</dbReference>
<dbReference type="GO" id="GO:0006086">
    <property type="term" value="P:pyruvate decarboxylation to acetyl-CoA"/>
    <property type="evidence" value="ECO:0007669"/>
    <property type="project" value="InterPro"/>
</dbReference>
<comment type="cofactor">
    <cofactor evidence="4">
        <name>(R)-lipoate</name>
        <dbReference type="ChEBI" id="CHEBI:83088"/>
    </cofactor>
</comment>
<dbReference type="AlphaFoldDB" id="M4CRR8"/>
<dbReference type="Gramene" id="Bra006910.1">
    <property type="protein sequence ID" value="Bra006910.1-P"/>
    <property type="gene ID" value="Bra006910"/>
</dbReference>
<dbReference type="Pfam" id="PF02817">
    <property type="entry name" value="E3_binding"/>
    <property type="match status" value="1"/>
</dbReference>
<dbReference type="Gene3D" id="3.30.559.10">
    <property type="entry name" value="Chloramphenicol acetyltransferase-like domain"/>
    <property type="match status" value="2"/>
</dbReference>
<sequence>MVLPLLRHAAIARSRTSSLLRARLLAPASGFHTRFSNGLYCLDDKFSSSTGVRYVFYSTNLGSTPQMVLTMPALSPTMVEVGDVLCEIETDKATVELESQEEGYLAKVLVTEGSKDIPGNAPIAIMEEDDIQNVSAPGEDGRVGKEETSARQEMKPEESTQQKGSIQTDTSDLPPHVVFEMPALSPTMNQGNIAKWWKKEGDKIEVGDVIGEIETDKATLEFDSLEEGYLAKILVPEGSKDVAVGKPIALIISPFSSEVEDAESIEVIKSSSAGGSEVETEKQPPQSDVDKSGGKKAGFTKISPAAKLLILEHGLEASSIKASGPYGKLLKSDVVAAIASGKTAKRSVSTEKKQPSKDNLSKSSSISRPESKSSATLSDDYEDFPNIQIRKIIAKRLLESKQKIPHLYLSSDVVLDPLLAFRKELHENHDVKVSVNDIVIKAVAVALRNVRQANAFWDTEKGEIVMLEDVDISIAVATEKTRSDEGNTVRTERRRRRRHVSRRRRIETREDERSWWVSILLLKEMTRADGGDTVWSARVIVLGGGFPSVVGFDQWWVSISGGFRSFLSDGEDDQTQRRRRIGGGGSVAGFIVHRFSPSFVTKSTRRTNADQKSISVISLEVKELAQKARSGKLAPHEFQGGTFSISNLRMYHVDQLCAIINPPQAGILAVGRGNKVVEAVIGADGVEKPSVVTKMNVTLSADYRIFDGQVGALFLAELRSNFEYVRRLLL</sequence>
<feature type="region of interest" description="Disordered" evidence="5">
    <location>
        <begin position="345"/>
        <end position="377"/>
    </location>
</feature>
<feature type="region of interest" description="Disordered" evidence="5">
    <location>
        <begin position="270"/>
        <end position="296"/>
    </location>
</feature>
<proteinExistence type="inferred from homology"/>
<dbReference type="PANTHER" id="PTHR23151">
    <property type="entry name" value="DIHYDROLIPOAMIDE ACETYL/SUCCINYL-TRANSFERASE-RELATED"/>
    <property type="match status" value="1"/>
</dbReference>
<dbReference type="EnsemblPlants" id="Bra006910.1">
    <property type="protein sequence ID" value="Bra006910.1-P"/>
    <property type="gene ID" value="Bra006910"/>
</dbReference>
<dbReference type="EC" id="2.3.1.-" evidence="4"/>
<evidence type="ECO:0000256" key="5">
    <source>
        <dbReference type="SAM" id="MobiDB-lite"/>
    </source>
</evidence>
<feature type="domain" description="Lipoyl-binding" evidence="6">
    <location>
        <begin position="176"/>
        <end position="252"/>
    </location>
</feature>
<dbReference type="InterPro" id="IPR000089">
    <property type="entry name" value="Biotin_lipoyl"/>
</dbReference>
<protein>
    <recommendedName>
        <fullName evidence="4">Dihydrolipoamide acetyltransferase component of pyruvate dehydrogenase complex</fullName>
        <ecNumber evidence="4">2.3.1.-</ecNumber>
    </recommendedName>
</protein>
<dbReference type="STRING" id="51351.M4CRR8"/>
<feature type="compositionally biased region" description="Basic residues" evidence="5">
    <location>
        <begin position="492"/>
        <end position="503"/>
    </location>
</feature>
<dbReference type="PROSITE" id="PS00189">
    <property type="entry name" value="LIPOYL"/>
    <property type="match status" value="1"/>
</dbReference>
<dbReference type="InterPro" id="IPR036625">
    <property type="entry name" value="E3-bd_dom_sf"/>
</dbReference>
<feature type="domain" description="Peripheral subunit-binding (PSBD)" evidence="7">
    <location>
        <begin position="301"/>
        <end position="338"/>
    </location>
</feature>
<dbReference type="GO" id="GO:0005739">
    <property type="term" value="C:mitochondrion"/>
    <property type="evidence" value="ECO:0000318"/>
    <property type="project" value="GO_Central"/>
</dbReference>
<evidence type="ECO:0000259" key="7">
    <source>
        <dbReference type="PROSITE" id="PS51826"/>
    </source>
</evidence>
<keyword evidence="4" id="KW-0012">Acyltransferase</keyword>
<dbReference type="InterPro" id="IPR045257">
    <property type="entry name" value="E2/Pdx1"/>
</dbReference>
<evidence type="ECO:0000313" key="9">
    <source>
        <dbReference type="Proteomes" id="UP000011750"/>
    </source>
</evidence>
<dbReference type="Pfam" id="PF00364">
    <property type="entry name" value="Biotin_lipoyl"/>
    <property type="match status" value="2"/>
</dbReference>
<dbReference type="Gene3D" id="4.10.320.10">
    <property type="entry name" value="E3-binding domain"/>
    <property type="match status" value="1"/>
</dbReference>
<keyword evidence="2 4" id="KW-0450">Lipoyl</keyword>
<dbReference type="Gene3D" id="2.40.50.100">
    <property type="match status" value="2"/>
</dbReference>
<dbReference type="PROSITE" id="PS50968">
    <property type="entry name" value="BIOTINYL_LIPOYL"/>
    <property type="match status" value="1"/>
</dbReference>
<dbReference type="FunFam" id="2.40.50.100:FF:000010">
    <property type="entry name" value="Acetyltransferase component of pyruvate dehydrogenase complex"/>
    <property type="match status" value="1"/>
</dbReference>